<dbReference type="AlphaFoldDB" id="A0A6G8PSM5"/>
<keyword evidence="3" id="KW-1185">Reference proteome</keyword>
<dbReference type="RefSeq" id="WP_166395040.1">
    <property type="nucleotide sequence ID" value="NZ_CP045121.1"/>
</dbReference>
<sequence length="302" mass="31877">MRRIFGSRPTRFERGDAVRLKTALPANGLERGMVGTISEVRRTKLPSYDVQFLNASGVVGRSVVDETDLMPADGRRFDDNDVVRLRRDVPSEGLATGTVGIVSEVSPGPPVRYIVEFVNASGAVIARSALFDDDLASPDEAPESDAGAPSDGGSGDAPEETGLADDQLDQLIAELRTQGQAMQQQSAQEQAAQEQSAQAGPPSPQAETPARQVEPPVQEPDEPSGVVDDAPPSDGRITKFVRGDAVRLNAAPPSAGFEAGAEGTVTWVILGQPVAYLVEFRNASGGTGPPTKVEEPYLSFAR</sequence>
<accession>A0A6G8PSM5</accession>
<evidence type="ECO:0000313" key="2">
    <source>
        <dbReference type="EMBL" id="QIN77364.1"/>
    </source>
</evidence>
<reference evidence="2 3" key="1">
    <citation type="submission" date="2019-10" db="EMBL/GenBank/DDBJ databases">
        <title>Rubrobacter sp nov SCSIO 52915 isolated from a deep-sea sediment in the South China Sea.</title>
        <authorList>
            <person name="Chen R.W."/>
        </authorList>
    </citation>
    <scope>NUCLEOTIDE SEQUENCE [LARGE SCALE GENOMIC DNA]</scope>
    <source>
        <strain evidence="2 3">SCSIO 52915</strain>
    </source>
</reference>
<dbReference type="Pfam" id="PF16277">
    <property type="entry name" value="DUF4926"/>
    <property type="match status" value="1"/>
</dbReference>
<feature type="region of interest" description="Disordered" evidence="1">
    <location>
        <begin position="135"/>
        <end position="162"/>
    </location>
</feature>
<feature type="region of interest" description="Disordered" evidence="1">
    <location>
        <begin position="282"/>
        <end position="302"/>
    </location>
</feature>
<feature type="region of interest" description="Disordered" evidence="1">
    <location>
        <begin position="178"/>
        <end position="237"/>
    </location>
</feature>
<organism evidence="2 3">
    <name type="scientific">Rubrobacter marinus</name>
    <dbReference type="NCBI Taxonomy" id="2653852"/>
    <lineage>
        <taxon>Bacteria</taxon>
        <taxon>Bacillati</taxon>
        <taxon>Actinomycetota</taxon>
        <taxon>Rubrobacteria</taxon>
        <taxon>Rubrobacterales</taxon>
        <taxon>Rubrobacteraceae</taxon>
        <taxon>Rubrobacter</taxon>
    </lineage>
</organism>
<proteinExistence type="predicted"/>
<name>A0A6G8PSM5_9ACTN</name>
<feature type="compositionally biased region" description="Low complexity" evidence="1">
    <location>
        <begin position="178"/>
        <end position="200"/>
    </location>
</feature>
<dbReference type="KEGG" id="rmar:GBA65_01265"/>
<protein>
    <submittedName>
        <fullName evidence="2">DUF4926 domain-containing protein</fullName>
    </submittedName>
</protein>
<evidence type="ECO:0000256" key="1">
    <source>
        <dbReference type="SAM" id="MobiDB-lite"/>
    </source>
</evidence>
<evidence type="ECO:0000313" key="3">
    <source>
        <dbReference type="Proteomes" id="UP000502706"/>
    </source>
</evidence>
<dbReference type="InterPro" id="IPR032568">
    <property type="entry name" value="DUF4926"/>
</dbReference>
<gene>
    <name evidence="2" type="ORF">GBA65_01265</name>
</gene>
<dbReference type="EMBL" id="CP045121">
    <property type="protein sequence ID" value="QIN77364.1"/>
    <property type="molecule type" value="Genomic_DNA"/>
</dbReference>
<dbReference type="Proteomes" id="UP000502706">
    <property type="component" value="Chromosome"/>
</dbReference>